<evidence type="ECO:0000313" key="9">
    <source>
        <dbReference type="EMBL" id="RFB03973.1"/>
    </source>
</evidence>
<dbReference type="Pfam" id="PF00293">
    <property type="entry name" value="NUDIX"/>
    <property type="match status" value="1"/>
</dbReference>
<dbReference type="InterPro" id="IPR045121">
    <property type="entry name" value="CoAse"/>
</dbReference>
<evidence type="ECO:0000256" key="6">
    <source>
        <dbReference type="ARBA" id="ARBA00023211"/>
    </source>
</evidence>
<evidence type="ECO:0000256" key="7">
    <source>
        <dbReference type="SAM" id="MobiDB-lite"/>
    </source>
</evidence>
<evidence type="ECO:0000256" key="4">
    <source>
        <dbReference type="ARBA" id="ARBA00022801"/>
    </source>
</evidence>
<dbReference type="InterPro" id="IPR000086">
    <property type="entry name" value="NUDIX_hydrolase_dom"/>
</dbReference>
<dbReference type="GO" id="GO:0046872">
    <property type="term" value="F:metal ion binding"/>
    <property type="evidence" value="ECO:0007669"/>
    <property type="project" value="UniProtKB-KW"/>
</dbReference>
<evidence type="ECO:0000256" key="3">
    <source>
        <dbReference type="ARBA" id="ARBA00022723"/>
    </source>
</evidence>
<feature type="region of interest" description="Disordered" evidence="7">
    <location>
        <begin position="79"/>
        <end position="100"/>
    </location>
</feature>
<dbReference type="Gene3D" id="3.90.79.10">
    <property type="entry name" value="Nucleoside Triphosphate Pyrophosphohydrolase"/>
    <property type="match status" value="1"/>
</dbReference>
<dbReference type="RefSeq" id="WP_116390601.1">
    <property type="nucleotide sequence ID" value="NZ_QUQO01000001.1"/>
</dbReference>
<dbReference type="InterPro" id="IPR015797">
    <property type="entry name" value="NUDIX_hydrolase-like_dom_sf"/>
</dbReference>
<dbReference type="OrthoDB" id="9802805at2"/>
<reference evidence="9 10" key="1">
    <citation type="submission" date="2018-08" db="EMBL/GenBank/DDBJ databases">
        <title>Parvularcula sp. SM1705, isolated from surface water of the South Sea China.</title>
        <authorList>
            <person name="Sun L."/>
        </authorList>
    </citation>
    <scope>NUCLEOTIDE SEQUENCE [LARGE SCALE GENOMIC DNA]</scope>
    <source>
        <strain evidence="9 10">SM1705</strain>
    </source>
</reference>
<dbReference type="EMBL" id="QUQO01000001">
    <property type="protein sequence ID" value="RFB03973.1"/>
    <property type="molecule type" value="Genomic_DNA"/>
</dbReference>
<dbReference type="GO" id="GO:0010945">
    <property type="term" value="F:coenzyme A diphosphatase activity"/>
    <property type="evidence" value="ECO:0007669"/>
    <property type="project" value="InterPro"/>
</dbReference>
<evidence type="ECO:0000256" key="2">
    <source>
        <dbReference type="ARBA" id="ARBA00001946"/>
    </source>
</evidence>
<dbReference type="SUPFAM" id="SSF55811">
    <property type="entry name" value="Nudix"/>
    <property type="match status" value="1"/>
</dbReference>
<dbReference type="AlphaFoldDB" id="A0A371REU7"/>
<dbReference type="PANTHER" id="PTHR12992">
    <property type="entry name" value="NUDIX HYDROLASE"/>
    <property type="match status" value="1"/>
</dbReference>
<dbReference type="CDD" id="cd03426">
    <property type="entry name" value="NUDIX_CoAse_Nudt7"/>
    <property type="match status" value="1"/>
</dbReference>
<feature type="domain" description="Nudix hydrolase" evidence="8">
    <location>
        <begin position="50"/>
        <end position="182"/>
    </location>
</feature>
<evidence type="ECO:0000256" key="1">
    <source>
        <dbReference type="ARBA" id="ARBA00001936"/>
    </source>
</evidence>
<dbReference type="FunCoup" id="A0A371REU7">
    <property type="interactions" value="196"/>
</dbReference>
<comment type="caution">
    <text evidence="9">The sequence shown here is derived from an EMBL/GenBank/DDBJ whole genome shotgun (WGS) entry which is preliminary data.</text>
</comment>
<dbReference type="NCBIfam" id="NF007980">
    <property type="entry name" value="PRK10707.1"/>
    <property type="match status" value="1"/>
</dbReference>
<sequence length="221" mass="23947">MRAAVKMESIEDRLLALGRTAAGQAERPLFHELNPDRDYSPILKSPPQNPRPASVLIPVLNRPQGHTVLFTVRSPTMPSHAGQISFPGGGPKDGDQGPVETALREASEEVGLPADAVEVASVFGEHHGGLGYRVTPVVGIVRTPPEIRICTREVDEAFEVPLSFLTDLGNHIVIDKAFRGIDYRMYAIPYDDAGTERHIWGLTAGILHTLALAWNGQPVAP</sequence>
<keyword evidence="3" id="KW-0479">Metal-binding</keyword>
<evidence type="ECO:0000256" key="5">
    <source>
        <dbReference type="ARBA" id="ARBA00022842"/>
    </source>
</evidence>
<dbReference type="Proteomes" id="UP000264589">
    <property type="component" value="Unassembled WGS sequence"/>
</dbReference>
<protein>
    <submittedName>
        <fullName evidence="9">CoA pyrophosphatase</fullName>
    </submittedName>
</protein>
<evidence type="ECO:0000259" key="8">
    <source>
        <dbReference type="PROSITE" id="PS51462"/>
    </source>
</evidence>
<accession>A0A371REU7</accession>
<proteinExistence type="predicted"/>
<dbReference type="PANTHER" id="PTHR12992:SF11">
    <property type="entry name" value="MITOCHONDRIAL COENZYME A DIPHOSPHATASE NUDT8"/>
    <property type="match status" value="1"/>
</dbReference>
<name>A0A371REU7_9PROT</name>
<keyword evidence="4" id="KW-0378">Hydrolase</keyword>
<keyword evidence="5" id="KW-0460">Magnesium</keyword>
<evidence type="ECO:0000313" key="10">
    <source>
        <dbReference type="Proteomes" id="UP000264589"/>
    </source>
</evidence>
<dbReference type="InParanoid" id="A0A371REU7"/>
<comment type="cofactor">
    <cofactor evidence="1">
        <name>Mn(2+)</name>
        <dbReference type="ChEBI" id="CHEBI:29035"/>
    </cofactor>
</comment>
<dbReference type="PROSITE" id="PS51462">
    <property type="entry name" value="NUDIX"/>
    <property type="match status" value="1"/>
</dbReference>
<gene>
    <name evidence="9" type="ORF">DX908_00935</name>
</gene>
<keyword evidence="6" id="KW-0464">Manganese</keyword>
<organism evidence="9 10">
    <name type="scientific">Parvularcula marina</name>
    <dbReference type="NCBI Taxonomy" id="2292771"/>
    <lineage>
        <taxon>Bacteria</taxon>
        <taxon>Pseudomonadati</taxon>
        <taxon>Pseudomonadota</taxon>
        <taxon>Alphaproteobacteria</taxon>
        <taxon>Parvularculales</taxon>
        <taxon>Parvularculaceae</taxon>
        <taxon>Parvularcula</taxon>
    </lineage>
</organism>
<keyword evidence="10" id="KW-1185">Reference proteome</keyword>
<comment type="cofactor">
    <cofactor evidence="2">
        <name>Mg(2+)</name>
        <dbReference type="ChEBI" id="CHEBI:18420"/>
    </cofactor>
</comment>